<dbReference type="InterPro" id="IPR027434">
    <property type="entry name" value="Homing_endonucl"/>
</dbReference>
<keyword evidence="3" id="KW-0496">Mitochondrion</keyword>
<dbReference type="Pfam" id="PF03161">
    <property type="entry name" value="LAGLIDADG_2"/>
    <property type="match status" value="1"/>
</dbReference>
<accession>A0A649UD22</accession>
<gene>
    <name evidence="3" type="primary">orf283</name>
</gene>
<organism evidence="3">
    <name type="scientific">Cryptococcus sp.</name>
    <name type="common">in: basidiomycete fungi</name>
    <dbReference type="NCBI Taxonomy" id="2046349"/>
    <lineage>
        <taxon>Eukaryota</taxon>
        <taxon>Fungi</taxon>
        <taxon>Dikarya</taxon>
        <taxon>Basidiomycota</taxon>
        <taxon>Agaricomycotina</taxon>
        <taxon>Tremellomycetes</taxon>
        <taxon>Tremellales</taxon>
        <taxon>Cryptococcaceae</taxon>
        <taxon>Cryptococcus</taxon>
    </lineage>
</organism>
<reference evidence="3" key="1">
    <citation type="submission" date="2019-10" db="EMBL/GenBank/DDBJ databases">
        <title>Characterization of the complete mitochondrial genome of Cryptococcus sp. and its phylogenetic implications.</title>
        <authorList>
            <person name="Chen Y."/>
            <person name="Sun X."/>
        </authorList>
    </citation>
    <scope>NUCLEOTIDE SEQUENCE</scope>
</reference>
<keyword evidence="3" id="KW-0255">Endonuclease</keyword>
<protein>
    <submittedName>
        <fullName evidence="3">LAGLIDADG endonuclease</fullName>
    </submittedName>
</protein>
<comment type="function">
    <text evidence="1">Mitochondrial DNA endonuclease involved in intron homing.</text>
</comment>
<evidence type="ECO:0000259" key="2">
    <source>
        <dbReference type="Pfam" id="PF03161"/>
    </source>
</evidence>
<evidence type="ECO:0000313" key="3">
    <source>
        <dbReference type="EMBL" id="QGI24507.1"/>
    </source>
</evidence>
<feature type="domain" description="Homing endonuclease LAGLIDADG" evidence="2">
    <location>
        <begin position="72"/>
        <end position="238"/>
    </location>
</feature>
<dbReference type="SUPFAM" id="SSF55608">
    <property type="entry name" value="Homing endonucleases"/>
    <property type="match status" value="1"/>
</dbReference>
<keyword evidence="3" id="KW-0540">Nuclease</keyword>
<proteinExistence type="predicted"/>
<evidence type="ECO:0000256" key="1">
    <source>
        <dbReference type="ARBA" id="ARBA00002670"/>
    </source>
</evidence>
<geneLocation type="mitochondrion" evidence="3"/>
<dbReference type="InterPro" id="IPR004860">
    <property type="entry name" value="LAGLIDADG_dom"/>
</dbReference>
<dbReference type="GO" id="GO:0004519">
    <property type="term" value="F:endonuclease activity"/>
    <property type="evidence" value="ECO:0007669"/>
    <property type="project" value="UniProtKB-KW"/>
</dbReference>
<name>A0A649UD22_9TREE</name>
<keyword evidence="3" id="KW-0378">Hydrolase</keyword>
<dbReference type="EMBL" id="MN623378">
    <property type="protein sequence ID" value="QGI24507.1"/>
    <property type="molecule type" value="Genomic_DNA"/>
</dbReference>
<sequence length="283" mass="32884">MFSNNSLVFTCTVMIMSVVPIKIKKSRGKIIPNNTCTDIVVYGSVGSGIKLGRMNWVIGDFTYFPPIIVSQLIGHLLGDGSLTKSHTSTFCYFVFTQTVKQFKYTWHVFEQLKHYCNSVPLWNMRLRKGVSYPFTQILTRSYPYLMTHLFYMQENGKMVKYISDELIIYLNPVVLAYWAMDDGAFSPNAFTFHTEGFTLPEIYKLAGMLHYVFGLNCTVQKHDSKHILRVRAQSMVLFRSIVEPHYYQSMQYKLYKTSTLSPLTEKLIEQFRYMLETPKAISY</sequence>
<dbReference type="Gene3D" id="3.10.28.10">
    <property type="entry name" value="Homing endonucleases"/>
    <property type="match status" value="2"/>
</dbReference>
<dbReference type="AlphaFoldDB" id="A0A649UD22"/>